<dbReference type="PROSITE" id="PS51132">
    <property type="entry name" value="OLF"/>
    <property type="match status" value="1"/>
</dbReference>
<sequence length="372" mass="43305">MFRYIFTISFLSSISFILYQRIYINNLKNQIYSCSHRSKRSISMDIHTKMENEEKDKSRSISFPLYAQISEKEMAKLCSDHRRERKKKENMKKSKRMKEKSIREESYEEKNIERKKCSQHVSYSSPRLISRRSHWNGCALRDGNTWYVCEFHMGYTILEYADTSSLSASLPRALRTLPFPYIGTDSASINGSIAYSYDDQLVFYNIATSQTNRLPFNIHQDPLYNGSFSRMDIQSDEHGLWILYREKKKDTLTVSRVSIPSLKYLSLYIFCKYFLIRLLHTWNLPFQPSQYCNSFIRCGILHSITCSSQSSSIKPIYDFYSALPIIGKSTTLSGIREDVNSAQYDPISHSLSIFSRGLIYSISIEQSSQSSS</sequence>
<reference evidence="6" key="1">
    <citation type="journal article" date="2008" name="Nat. Genet.">
        <title>The Pristionchus pacificus genome provides a unique perspective on nematode lifestyle and parasitism.</title>
        <authorList>
            <person name="Dieterich C."/>
            <person name="Clifton S.W."/>
            <person name="Schuster L.N."/>
            <person name="Chinwalla A."/>
            <person name="Delehaunty K."/>
            <person name="Dinkelacker I."/>
            <person name="Fulton L."/>
            <person name="Fulton R."/>
            <person name="Godfrey J."/>
            <person name="Minx P."/>
            <person name="Mitreva M."/>
            <person name="Roeseler W."/>
            <person name="Tian H."/>
            <person name="Witte H."/>
            <person name="Yang S.P."/>
            <person name="Wilson R.K."/>
            <person name="Sommer R.J."/>
        </authorList>
    </citation>
    <scope>NUCLEOTIDE SEQUENCE [LARGE SCALE GENOMIC DNA]</scope>
    <source>
        <strain evidence="6">PS312</strain>
    </source>
</reference>
<dbReference type="SMART" id="SM00284">
    <property type="entry name" value="OLF"/>
    <property type="match status" value="1"/>
</dbReference>
<evidence type="ECO:0000256" key="4">
    <source>
        <dbReference type="SAM" id="MobiDB-lite"/>
    </source>
</evidence>
<proteinExistence type="predicted"/>
<reference evidence="5" key="2">
    <citation type="submission" date="2022-06" db="UniProtKB">
        <authorList>
            <consortium name="EnsemblMetazoa"/>
        </authorList>
    </citation>
    <scope>IDENTIFICATION</scope>
    <source>
        <strain evidence="5">PS312</strain>
    </source>
</reference>
<dbReference type="InterPro" id="IPR050605">
    <property type="entry name" value="Olfactomedin-like_domain"/>
</dbReference>
<dbReference type="PANTHER" id="PTHR23192:SF35">
    <property type="entry name" value="OLFACTOMEDIN-LIKE DOMAIN-CONTAINING PROTEIN"/>
    <property type="match status" value="1"/>
</dbReference>
<evidence type="ECO:0000313" key="6">
    <source>
        <dbReference type="Proteomes" id="UP000005239"/>
    </source>
</evidence>
<comment type="subcellular location">
    <subcellularLocation>
        <location evidence="1">Secreted</location>
    </subcellularLocation>
</comment>
<gene>
    <name evidence="5" type="primary">WBGene00274021</name>
</gene>
<evidence type="ECO:0000256" key="2">
    <source>
        <dbReference type="ARBA" id="ARBA00022525"/>
    </source>
</evidence>
<feature type="region of interest" description="Disordered" evidence="4">
    <location>
        <begin position="80"/>
        <end position="105"/>
    </location>
</feature>
<feature type="compositionally biased region" description="Basic residues" evidence="4">
    <location>
        <begin position="83"/>
        <end position="98"/>
    </location>
</feature>
<name>A0A2A6BKK7_PRIPA</name>
<dbReference type="GO" id="GO:0007165">
    <property type="term" value="P:signal transduction"/>
    <property type="evidence" value="ECO:0000318"/>
    <property type="project" value="GO_Central"/>
</dbReference>
<comment type="caution">
    <text evidence="3">Lacks conserved residue(s) required for the propagation of feature annotation.</text>
</comment>
<protein>
    <submittedName>
        <fullName evidence="5">Olfactomedin-like domain-containing protein</fullName>
    </submittedName>
</protein>
<organism evidence="5 6">
    <name type="scientific">Pristionchus pacificus</name>
    <name type="common">Parasitic nematode worm</name>
    <dbReference type="NCBI Taxonomy" id="54126"/>
    <lineage>
        <taxon>Eukaryota</taxon>
        <taxon>Metazoa</taxon>
        <taxon>Ecdysozoa</taxon>
        <taxon>Nematoda</taxon>
        <taxon>Chromadorea</taxon>
        <taxon>Rhabditida</taxon>
        <taxon>Rhabditina</taxon>
        <taxon>Diplogasteromorpha</taxon>
        <taxon>Diplogasteroidea</taxon>
        <taxon>Neodiplogasteridae</taxon>
        <taxon>Pristionchus</taxon>
    </lineage>
</organism>
<dbReference type="PANTHER" id="PTHR23192">
    <property type="entry name" value="OLFACTOMEDIN-RELATED"/>
    <property type="match status" value="1"/>
</dbReference>
<evidence type="ECO:0000256" key="3">
    <source>
        <dbReference type="PROSITE-ProRule" id="PRU00446"/>
    </source>
</evidence>
<keyword evidence="6" id="KW-1185">Reference proteome</keyword>
<dbReference type="InterPro" id="IPR003112">
    <property type="entry name" value="Olfac-like_dom"/>
</dbReference>
<keyword evidence="2" id="KW-0964">Secreted</keyword>
<evidence type="ECO:0000256" key="1">
    <source>
        <dbReference type="ARBA" id="ARBA00004613"/>
    </source>
</evidence>
<dbReference type="GO" id="GO:0005615">
    <property type="term" value="C:extracellular space"/>
    <property type="evidence" value="ECO:0000318"/>
    <property type="project" value="GO_Central"/>
</dbReference>
<dbReference type="AlphaFoldDB" id="A0A2A6BKK7"/>
<evidence type="ECO:0000313" key="5">
    <source>
        <dbReference type="EnsemblMetazoa" id="PPA35652.1"/>
    </source>
</evidence>
<dbReference type="EnsemblMetazoa" id="PPA35652.1">
    <property type="protein sequence ID" value="PPA35652.1"/>
    <property type="gene ID" value="WBGene00274021"/>
</dbReference>
<accession>A0A8R1UMC3</accession>
<dbReference type="Pfam" id="PF02191">
    <property type="entry name" value="OLF"/>
    <property type="match status" value="1"/>
</dbReference>
<accession>A0A2A6BKK7</accession>
<dbReference type="Proteomes" id="UP000005239">
    <property type="component" value="Unassembled WGS sequence"/>
</dbReference>
<dbReference type="OrthoDB" id="8626508at2759"/>